<dbReference type="Proteomes" id="UP000521872">
    <property type="component" value="Unassembled WGS sequence"/>
</dbReference>
<gene>
    <name evidence="1" type="ORF">D9613_005119</name>
</gene>
<organism evidence="1 2">
    <name type="scientific">Agrocybe pediades</name>
    <dbReference type="NCBI Taxonomy" id="84607"/>
    <lineage>
        <taxon>Eukaryota</taxon>
        <taxon>Fungi</taxon>
        <taxon>Dikarya</taxon>
        <taxon>Basidiomycota</taxon>
        <taxon>Agaricomycotina</taxon>
        <taxon>Agaricomycetes</taxon>
        <taxon>Agaricomycetidae</taxon>
        <taxon>Agaricales</taxon>
        <taxon>Agaricineae</taxon>
        <taxon>Strophariaceae</taxon>
        <taxon>Agrocybe</taxon>
    </lineage>
</organism>
<dbReference type="EMBL" id="JAACJL010000016">
    <property type="protein sequence ID" value="KAF4619386.1"/>
    <property type="molecule type" value="Genomic_DNA"/>
</dbReference>
<sequence>MQSIALKRQAIKRTVQSTLASSAYAYRCASTSSTSLLTPGRSVVCRRCIQKGLSLSPPKSIPSQSVSGQIFTATVSVKLTRTFATSSSCFASSSTSNAEEGLDAPPNLVFADPHRPDLFYHLVPPPTPSSRKHPAYALSFLGEEDLKSGINLGGVGDGRSPAVIGWLPAAQEGDGKETTLSDFVQNDNFIRFMHDTIKDVLEKGEDDIWTTGAMQLQHGWMHIHDQRNVPALGRIGDPDDIIASVLVEDSKIKAETYQAMPSYRVCTADGIVQLTEGIATRLKERLLAAVL</sequence>
<dbReference type="PANTHER" id="PTHR37331:SF1">
    <property type="entry name" value="YALI0F11671P"/>
    <property type="match status" value="1"/>
</dbReference>
<dbReference type="AlphaFoldDB" id="A0A8H4QZ85"/>
<name>A0A8H4QZ85_9AGAR</name>
<protein>
    <submittedName>
        <fullName evidence="1">Uncharacterized protein</fullName>
    </submittedName>
</protein>
<dbReference type="PANTHER" id="PTHR37331">
    <property type="entry name" value="YALI0F11671P"/>
    <property type="match status" value="1"/>
</dbReference>
<comment type="caution">
    <text evidence="1">The sequence shown here is derived from an EMBL/GenBank/DDBJ whole genome shotgun (WGS) entry which is preliminary data.</text>
</comment>
<proteinExistence type="predicted"/>
<evidence type="ECO:0000313" key="1">
    <source>
        <dbReference type="EMBL" id="KAF4619386.1"/>
    </source>
</evidence>
<reference evidence="1 2" key="1">
    <citation type="submission" date="2019-12" db="EMBL/GenBank/DDBJ databases">
        <authorList>
            <person name="Floudas D."/>
            <person name="Bentzer J."/>
            <person name="Ahren D."/>
            <person name="Johansson T."/>
            <person name="Persson P."/>
            <person name="Tunlid A."/>
        </authorList>
    </citation>
    <scope>NUCLEOTIDE SEQUENCE [LARGE SCALE GENOMIC DNA]</scope>
    <source>
        <strain evidence="1 2">CBS 102.39</strain>
    </source>
</reference>
<keyword evidence="2" id="KW-1185">Reference proteome</keyword>
<accession>A0A8H4QZ85</accession>
<evidence type="ECO:0000313" key="2">
    <source>
        <dbReference type="Proteomes" id="UP000521872"/>
    </source>
</evidence>